<accession>A0ABU6KE78</accession>
<comment type="caution">
    <text evidence="1">The sequence shown here is derived from an EMBL/GenBank/DDBJ whole genome shotgun (WGS) entry which is preliminary data.</text>
</comment>
<protein>
    <submittedName>
        <fullName evidence="1">Uncharacterized protein</fullName>
    </submittedName>
</protein>
<gene>
    <name evidence="1" type="ORF">QGM71_06395</name>
</gene>
<name>A0ABU6KE78_9BACI</name>
<proteinExistence type="predicted"/>
<keyword evidence="2" id="KW-1185">Reference proteome</keyword>
<evidence type="ECO:0000313" key="2">
    <source>
        <dbReference type="Proteomes" id="UP001335737"/>
    </source>
</evidence>
<dbReference type="EMBL" id="JARZFX010000002">
    <property type="protein sequence ID" value="MEC5423129.1"/>
    <property type="molecule type" value="Genomic_DNA"/>
</dbReference>
<organism evidence="1 2">
    <name type="scientific">Virgibacillus tibetensis</name>
    <dbReference type="NCBI Taxonomy" id="3042313"/>
    <lineage>
        <taxon>Bacteria</taxon>
        <taxon>Bacillati</taxon>
        <taxon>Bacillota</taxon>
        <taxon>Bacilli</taxon>
        <taxon>Bacillales</taxon>
        <taxon>Bacillaceae</taxon>
        <taxon>Virgibacillus</taxon>
    </lineage>
</organism>
<dbReference type="RefSeq" id="WP_327606693.1">
    <property type="nucleotide sequence ID" value="NZ_JARZFX010000002.1"/>
</dbReference>
<sequence length="65" mass="7599">MTDKFRLRQLKIVAKSVIIDIIELANIRSFRLKMLAEREETYDLSRLISRHIKKGLRVGKSNASK</sequence>
<dbReference type="Proteomes" id="UP001335737">
    <property type="component" value="Unassembled WGS sequence"/>
</dbReference>
<reference evidence="1 2" key="1">
    <citation type="journal article" date="2024" name="Int. J. Syst. Evol. Microbiol.">
        <title>Virgibacillus tibetensis sp. nov., isolated from salt lake on the Tibetan Plateau of China.</title>
        <authorList>
            <person name="Phurbu D."/>
            <person name="Liu Z.-X."/>
            <person name="Wang R."/>
            <person name="Zheng Y.-Y."/>
            <person name="Liu H.-C."/>
            <person name="Zhou Y.-G."/>
            <person name="Yu Y.-J."/>
            <person name="Li A.-H."/>
        </authorList>
    </citation>
    <scope>NUCLEOTIDE SEQUENCE [LARGE SCALE GENOMIC DNA]</scope>
    <source>
        <strain evidence="1 2">C22-A2</strain>
    </source>
</reference>
<evidence type="ECO:0000313" key="1">
    <source>
        <dbReference type="EMBL" id="MEC5423129.1"/>
    </source>
</evidence>